<dbReference type="AlphaFoldDB" id="A0A0N7M003"/>
<evidence type="ECO:0000259" key="1">
    <source>
        <dbReference type="PROSITE" id="PS50234"/>
    </source>
</evidence>
<reference evidence="2 3" key="1">
    <citation type="submission" date="2015-09" db="EMBL/GenBank/DDBJ databases">
        <authorList>
            <consortium name="Swine Surveillance"/>
        </authorList>
    </citation>
    <scope>NUCLEOTIDE SEQUENCE [LARGE SCALE GENOMIC DNA]</scope>
    <source>
        <strain evidence="2 3">CECT 7557</strain>
    </source>
</reference>
<dbReference type="Proteomes" id="UP000052022">
    <property type="component" value="Unassembled WGS sequence"/>
</dbReference>
<protein>
    <submittedName>
        <fullName evidence="2">Marine proteobacterial sortase target protein</fullName>
    </submittedName>
</protein>
<feature type="domain" description="VWFA" evidence="1">
    <location>
        <begin position="63"/>
        <end position="197"/>
    </location>
</feature>
<gene>
    <name evidence="2" type="ORF">TRM7557_02194</name>
</gene>
<sequence length="246" mass="25567">MKKNVLMTILFFGVLGALVWNGTSENGTLRKSTSIEPNWAAIAAWPNLNSSSVEAQPDPNRRVTAIVLDDSGSMSKDMHDAKQAVIGALDAMKDDDRVAVVALNSGTVLPFASVAEAKSDLPALLSPIVSDGGTPLTRAIRSAQDLLEAEAAAVRGFGTFRLIVTTDGVADDSEALDAEIETLATSTPIQVTTIGIGIEGGHVLRRADLGSFVDVSNVAALQSALEAAVAENTDFSAITEFGGQGE</sequence>
<organism evidence="2 3">
    <name type="scientific">Tritonibacter multivorans</name>
    <dbReference type="NCBI Taxonomy" id="928856"/>
    <lineage>
        <taxon>Bacteria</taxon>
        <taxon>Pseudomonadati</taxon>
        <taxon>Pseudomonadota</taxon>
        <taxon>Alphaproteobacteria</taxon>
        <taxon>Rhodobacterales</taxon>
        <taxon>Paracoccaceae</taxon>
        <taxon>Tritonibacter</taxon>
    </lineage>
</organism>
<keyword evidence="3" id="KW-1185">Reference proteome</keyword>
<dbReference type="STRING" id="928856.SAMN04488049_13010"/>
<evidence type="ECO:0000313" key="2">
    <source>
        <dbReference type="EMBL" id="CUH79105.1"/>
    </source>
</evidence>
<dbReference type="SUPFAM" id="SSF53300">
    <property type="entry name" value="vWA-like"/>
    <property type="match status" value="1"/>
</dbReference>
<dbReference type="SMART" id="SM00327">
    <property type="entry name" value="VWA"/>
    <property type="match status" value="1"/>
</dbReference>
<proteinExistence type="predicted"/>
<dbReference type="InterPro" id="IPR036465">
    <property type="entry name" value="vWFA_dom_sf"/>
</dbReference>
<dbReference type="EMBL" id="CYSD01000035">
    <property type="protein sequence ID" value="CUH79105.1"/>
    <property type="molecule type" value="Genomic_DNA"/>
</dbReference>
<dbReference type="CDD" id="cd00198">
    <property type="entry name" value="vWFA"/>
    <property type="match status" value="1"/>
</dbReference>
<name>A0A0N7M003_9RHOB</name>
<dbReference type="Gene3D" id="3.40.50.410">
    <property type="entry name" value="von Willebrand factor, type A domain"/>
    <property type="match status" value="1"/>
</dbReference>
<dbReference type="Pfam" id="PF00092">
    <property type="entry name" value="VWA"/>
    <property type="match status" value="1"/>
</dbReference>
<dbReference type="PROSITE" id="PS50234">
    <property type="entry name" value="VWFA"/>
    <property type="match status" value="1"/>
</dbReference>
<dbReference type="InterPro" id="IPR002035">
    <property type="entry name" value="VWF_A"/>
</dbReference>
<evidence type="ECO:0000313" key="3">
    <source>
        <dbReference type="Proteomes" id="UP000052022"/>
    </source>
</evidence>
<accession>A0A0N7M003</accession>